<dbReference type="OrthoDB" id="2419679at2759"/>
<dbReference type="GO" id="GO:0005759">
    <property type="term" value="C:mitochondrial matrix"/>
    <property type="evidence" value="ECO:0007669"/>
    <property type="project" value="TreeGrafter"/>
</dbReference>
<dbReference type="GO" id="GO:0034605">
    <property type="term" value="P:cellular response to heat"/>
    <property type="evidence" value="ECO:0007669"/>
    <property type="project" value="TreeGrafter"/>
</dbReference>
<dbReference type="GO" id="GO:0042026">
    <property type="term" value="P:protein refolding"/>
    <property type="evidence" value="ECO:0007669"/>
    <property type="project" value="TreeGrafter"/>
</dbReference>
<accession>A0A9N9P7W3</accession>
<proteinExistence type="predicted"/>
<keyword evidence="5" id="KW-1185">Reference proteome</keyword>
<dbReference type="InterPro" id="IPR019489">
    <property type="entry name" value="Clp_ATPase_C"/>
</dbReference>
<dbReference type="Gene3D" id="1.10.8.60">
    <property type="match status" value="1"/>
</dbReference>
<evidence type="ECO:0000313" key="4">
    <source>
        <dbReference type="EMBL" id="CAG8798456.1"/>
    </source>
</evidence>
<evidence type="ECO:0000259" key="3">
    <source>
        <dbReference type="Pfam" id="PF10431"/>
    </source>
</evidence>
<dbReference type="PANTHER" id="PTHR11638:SF176">
    <property type="entry name" value="HEAT SHOCK PROTEIN 78, MITOCHONDRIAL"/>
    <property type="match status" value="1"/>
</dbReference>
<dbReference type="EMBL" id="CAJVPZ010068844">
    <property type="protein sequence ID" value="CAG8798456.1"/>
    <property type="molecule type" value="Genomic_DNA"/>
</dbReference>
<dbReference type="GO" id="GO:0043335">
    <property type="term" value="P:protein unfolding"/>
    <property type="evidence" value="ECO:0007669"/>
    <property type="project" value="TreeGrafter"/>
</dbReference>
<protein>
    <submittedName>
        <fullName evidence="4">19045_t:CDS:1</fullName>
    </submittedName>
</protein>
<dbReference type="InterPro" id="IPR050130">
    <property type="entry name" value="ClpA_ClpB"/>
</dbReference>
<dbReference type="GO" id="GO:0005524">
    <property type="term" value="F:ATP binding"/>
    <property type="evidence" value="ECO:0007669"/>
    <property type="project" value="UniProtKB-KW"/>
</dbReference>
<dbReference type="GO" id="GO:0016887">
    <property type="term" value="F:ATP hydrolysis activity"/>
    <property type="evidence" value="ECO:0007669"/>
    <property type="project" value="TreeGrafter"/>
</dbReference>
<gene>
    <name evidence="4" type="ORF">RFULGI_LOCUS17484</name>
</gene>
<dbReference type="SUPFAM" id="SSF52540">
    <property type="entry name" value="P-loop containing nucleoside triphosphate hydrolases"/>
    <property type="match status" value="1"/>
</dbReference>
<name>A0A9N9P7W3_9GLOM</name>
<evidence type="ECO:0000256" key="2">
    <source>
        <dbReference type="ARBA" id="ARBA00022840"/>
    </source>
</evidence>
<dbReference type="InterPro" id="IPR027417">
    <property type="entry name" value="P-loop_NTPase"/>
</dbReference>
<evidence type="ECO:0000313" key="5">
    <source>
        <dbReference type="Proteomes" id="UP000789396"/>
    </source>
</evidence>
<feature type="domain" description="Clp ATPase C-terminal" evidence="3">
    <location>
        <begin position="54"/>
        <end position="90"/>
    </location>
</feature>
<keyword evidence="1" id="KW-0547">Nucleotide-binding</keyword>
<dbReference type="PANTHER" id="PTHR11638">
    <property type="entry name" value="ATP-DEPENDENT CLP PROTEASE"/>
    <property type="match status" value="1"/>
</dbReference>
<sequence>MTSNLGADILVASDTADEGKVGDLTKVAVLDIVRRHFAPEFINRIDEMIVFNRLSRMALRDIVDIRLREVQQRLENRHVTVDVDEHAKAWDHEIARIRVVKISSGEEDLIVEKNHEVLETAKK</sequence>
<organism evidence="4 5">
    <name type="scientific">Racocetra fulgida</name>
    <dbReference type="NCBI Taxonomy" id="60492"/>
    <lineage>
        <taxon>Eukaryota</taxon>
        <taxon>Fungi</taxon>
        <taxon>Fungi incertae sedis</taxon>
        <taxon>Mucoromycota</taxon>
        <taxon>Glomeromycotina</taxon>
        <taxon>Glomeromycetes</taxon>
        <taxon>Diversisporales</taxon>
        <taxon>Gigasporaceae</taxon>
        <taxon>Racocetra</taxon>
    </lineage>
</organism>
<dbReference type="Proteomes" id="UP000789396">
    <property type="component" value="Unassembled WGS sequence"/>
</dbReference>
<evidence type="ECO:0000256" key="1">
    <source>
        <dbReference type="ARBA" id="ARBA00022741"/>
    </source>
</evidence>
<keyword evidence="2" id="KW-0067">ATP-binding</keyword>
<comment type="caution">
    <text evidence="4">The sequence shown here is derived from an EMBL/GenBank/DDBJ whole genome shotgun (WGS) entry which is preliminary data.</text>
</comment>
<feature type="non-terminal residue" evidence="4">
    <location>
        <position position="123"/>
    </location>
</feature>
<dbReference type="Gene3D" id="3.40.50.300">
    <property type="entry name" value="P-loop containing nucleotide triphosphate hydrolases"/>
    <property type="match status" value="1"/>
</dbReference>
<dbReference type="AlphaFoldDB" id="A0A9N9P7W3"/>
<reference evidence="4" key="1">
    <citation type="submission" date="2021-06" db="EMBL/GenBank/DDBJ databases">
        <authorList>
            <person name="Kallberg Y."/>
            <person name="Tangrot J."/>
            <person name="Rosling A."/>
        </authorList>
    </citation>
    <scope>NUCLEOTIDE SEQUENCE</scope>
    <source>
        <strain evidence="4">IN212</strain>
    </source>
</reference>
<dbReference type="Pfam" id="PF10431">
    <property type="entry name" value="ClpB_D2-small"/>
    <property type="match status" value="1"/>
</dbReference>